<sequence>MLFFLFLFRKCKFLWQKRTKHRIYPNPILQLRGRWASSIEDSGGPHTPQNPQICQLLLGRGEPVYLMLWVGFLLTLSEDSL</sequence>
<dbReference type="AlphaFoldDB" id="A0A974DFY3"/>
<evidence type="ECO:0000313" key="1">
    <source>
        <dbReference type="EMBL" id="OCT90913.1"/>
    </source>
</evidence>
<reference evidence="2" key="1">
    <citation type="journal article" date="2016" name="Nature">
        <title>Genome evolution in the allotetraploid frog Xenopus laevis.</title>
        <authorList>
            <person name="Session A.M."/>
            <person name="Uno Y."/>
            <person name="Kwon T."/>
            <person name="Chapman J.A."/>
            <person name="Toyoda A."/>
            <person name="Takahashi S."/>
            <person name="Fukui A."/>
            <person name="Hikosaka A."/>
            <person name="Suzuki A."/>
            <person name="Kondo M."/>
            <person name="van Heeringen S.J."/>
            <person name="Quigley I."/>
            <person name="Heinz S."/>
            <person name="Ogino H."/>
            <person name="Ochi H."/>
            <person name="Hellsten U."/>
            <person name="Lyons J.B."/>
            <person name="Simakov O."/>
            <person name="Putnam N."/>
            <person name="Stites J."/>
            <person name="Kuroki Y."/>
            <person name="Tanaka T."/>
            <person name="Michiue T."/>
            <person name="Watanabe M."/>
            <person name="Bogdanovic O."/>
            <person name="Lister R."/>
            <person name="Georgiou G."/>
            <person name="Paranjpe S.S."/>
            <person name="van Kruijsbergen I."/>
            <person name="Shu S."/>
            <person name="Carlson J."/>
            <person name="Kinoshita T."/>
            <person name="Ohta Y."/>
            <person name="Mawaribuchi S."/>
            <person name="Jenkins J."/>
            <person name="Grimwood J."/>
            <person name="Schmutz J."/>
            <person name="Mitros T."/>
            <person name="Mozaffari S.V."/>
            <person name="Suzuki Y."/>
            <person name="Haramoto Y."/>
            <person name="Yamamoto T.S."/>
            <person name="Takagi C."/>
            <person name="Heald R."/>
            <person name="Miller K."/>
            <person name="Haudenschild C."/>
            <person name="Kitzman J."/>
            <person name="Nakayama T."/>
            <person name="Izutsu Y."/>
            <person name="Robert J."/>
            <person name="Fortriede J."/>
            <person name="Burns K."/>
            <person name="Lotay V."/>
            <person name="Karimi K."/>
            <person name="Yasuoka Y."/>
            <person name="Dichmann D.S."/>
            <person name="Flajnik M.F."/>
            <person name="Houston D.W."/>
            <person name="Shendure J."/>
            <person name="DuPasquier L."/>
            <person name="Vize P.D."/>
            <person name="Zorn A.M."/>
            <person name="Ito M."/>
            <person name="Marcotte E.M."/>
            <person name="Wallingford J.B."/>
            <person name="Ito Y."/>
            <person name="Asashima M."/>
            <person name="Ueno N."/>
            <person name="Matsuda Y."/>
            <person name="Veenstra G.J."/>
            <person name="Fujiyama A."/>
            <person name="Harland R.M."/>
            <person name="Taira M."/>
            <person name="Rokhsar D.S."/>
        </authorList>
    </citation>
    <scope>NUCLEOTIDE SEQUENCE [LARGE SCALE GENOMIC DNA]</scope>
    <source>
        <strain evidence="2">J</strain>
    </source>
</reference>
<dbReference type="EMBL" id="CM004470">
    <property type="protein sequence ID" value="OCT90913.1"/>
    <property type="molecule type" value="Genomic_DNA"/>
</dbReference>
<dbReference type="Proteomes" id="UP000694892">
    <property type="component" value="Chromosome 3L"/>
</dbReference>
<proteinExistence type="predicted"/>
<name>A0A974DFY3_XENLA</name>
<protein>
    <submittedName>
        <fullName evidence="1">Uncharacterized protein</fullName>
    </submittedName>
</protein>
<accession>A0A974DFY3</accession>
<organism evidence="1 2">
    <name type="scientific">Xenopus laevis</name>
    <name type="common">African clawed frog</name>
    <dbReference type="NCBI Taxonomy" id="8355"/>
    <lineage>
        <taxon>Eukaryota</taxon>
        <taxon>Metazoa</taxon>
        <taxon>Chordata</taxon>
        <taxon>Craniata</taxon>
        <taxon>Vertebrata</taxon>
        <taxon>Euteleostomi</taxon>
        <taxon>Amphibia</taxon>
        <taxon>Batrachia</taxon>
        <taxon>Anura</taxon>
        <taxon>Pipoidea</taxon>
        <taxon>Pipidae</taxon>
        <taxon>Xenopodinae</taxon>
        <taxon>Xenopus</taxon>
        <taxon>Xenopus</taxon>
    </lineage>
</organism>
<gene>
    <name evidence="1" type="ORF">XELAEV_18019530mg</name>
</gene>
<evidence type="ECO:0000313" key="2">
    <source>
        <dbReference type="Proteomes" id="UP000694892"/>
    </source>
</evidence>